<proteinExistence type="predicted"/>
<dbReference type="Proteomes" id="UP001157502">
    <property type="component" value="Chromosome 35"/>
</dbReference>
<name>A0ACC2F4A8_DALPE</name>
<dbReference type="EMBL" id="CM055762">
    <property type="protein sequence ID" value="KAJ7986182.1"/>
    <property type="molecule type" value="Genomic_DNA"/>
</dbReference>
<evidence type="ECO:0000313" key="1">
    <source>
        <dbReference type="EMBL" id="KAJ7986182.1"/>
    </source>
</evidence>
<protein>
    <submittedName>
        <fullName evidence="1">Uncharacterized protein</fullName>
    </submittedName>
</protein>
<organism evidence="1 2">
    <name type="scientific">Dallia pectoralis</name>
    <name type="common">Alaska blackfish</name>
    <dbReference type="NCBI Taxonomy" id="75939"/>
    <lineage>
        <taxon>Eukaryota</taxon>
        <taxon>Metazoa</taxon>
        <taxon>Chordata</taxon>
        <taxon>Craniata</taxon>
        <taxon>Vertebrata</taxon>
        <taxon>Euteleostomi</taxon>
        <taxon>Actinopterygii</taxon>
        <taxon>Neopterygii</taxon>
        <taxon>Teleostei</taxon>
        <taxon>Protacanthopterygii</taxon>
        <taxon>Esociformes</taxon>
        <taxon>Umbridae</taxon>
        <taxon>Dallia</taxon>
    </lineage>
</organism>
<evidence type="ECO:0000313" key="2">
    <source>
        <dbReference type="Proteomes" id="UP001157502"/>
    </source>
</evidence>
<keyword evidence="2" id="KW-1185">Reference proteome</keyword>
<accession>A0ACC2F4A8</accession>
<comment type="caution">
    <text evidence="1">The sequence shown here is derived from an EMBL/GenBank/DDBJ whole genome shotgun (WGS) entry which is preliminary data.</text>
</comment>
<sequence length="92" mass="10020">MLCPQWDGKDSAFPRIENDCQPFTPHLNGAGRKRHSRQKRAESRRGEKGQSPFPSSLTFPPPEAFGAICAPGEKKMGETPPPSANRDKGSAS</sequence>
<gene>
    <name evidence="1" type="ORF">DPEC_G00348120</name>
</gene>
<reference evidence="1" key="1">
    <citation type="submission" date="2021-05" db="EMBL/GenBank/DDBJ databases">
        <authorList>
            <person name="Pan Q."/>
            <person name="Jouanno E."/>
            <person name="Zahm M."/>
            <person name="Klopp C."/>
            <person name="Cabau C."/>
            <person name="Louis A."/>
            <person name="Berthelot C."/>
            <person name="Parey E."/>
            <person name="Roest Crollius H."/>
            <person name="Montfort J."/>
            <person name="Robinson-Rechavi M."/>
            <person name="Bouchez O."/>
            <person name="Lampietro C."/>
            <person name="Lopez Roques C."/>
            <person name="Donnadieu C."/>
            <person name="Postlethwait J."/>
            <person name="Bobe J."/>
            <person name="Dillon D."/>
            <person name="Chandos A."/>
            <person name="von Hippel F."/>
            <person name="Guiguen Y."/>
        </authorList>
    </citation>
    <scope>NUCLEOTIDE SEQUENCE</scope>
    <source>
        <strain evidence="1">YG-Jan2019</strain>
    </source>
</reference>